<dbReference type="AlphaFoldDB" id="A0A6P8J2A1"/>
<dbReference type="InterPro" id="IPR000421">
    <property type="entry name" value="FA58C"/>
</dbReference>
<evidence type="ECO:0000313" key="5">
    <source>
        <dbReference type="Proteomes" id="UP000515163"/>
    </source>
</evidence>
<sequence length="378" mass="42289">MGMLSTWISLIALLGLIQVKGIISLDLKSCNASKLIEEGKELGIRGNLIPDESFYASSVSDASHGPQRGRLDQRASGGQGSSWCSQQANSMQWLAVDLVYTAIVTGIATQGQNDPDSLGANPNYTQSWVTKFTLEYSNDNDSYFSLEYKTEKPLVFNGNTDGNSIVCHELPYEITARYLRFRPKEWNANTICLRIGVFGNSLGANATLLGDPTEEATGDPGHEAMWWWPFFWVLLAVILTVLILGLLFYWCIVRKRTYSQEKYIKIKPAKAPIQRRQQKSYVNEAYDMAVVTKSGATTPETVEELDGDEIQEVTAEFTANEQENKNGIVGFSVTDDNDKPDGEEEVANGDVNWEKYRKKALQRPEHTYVNVKDINNEI</sequence>
<name>A0A6P8J2A1_ACTTE</name>
<dbReference type="PANTHER" id="PTHR24543:SF291">
    <property type="entry name" value="SMOKE ALARM, ISOFORM D"/>
    <property type="match status" value="1"/>
</dbReference>
<keyword evidence="5" id="KW-1185">Reference proteome</keyword>
<dbReference type="SUPFAM" id="SSF49785">
    <property type="entry name" value="Galactose-binding domain-like"/>
    <property type="match status" value="1"/>
</dbReference>
<feature type="transmembrane region" description="Helical" evidence="2">
    <location>
        <begin position="226"/>
        <end position="252"/>
    </location>
</feature>
<evidence type="ECO:0000313" key="6">
    <source>
        <dbReference type="RefSeq" id="XP_031573712.1"/>
    </source>
</evidence>
<reference evidence="6" key="1">
    <citation type="submission" date="2025-08" db="UniProtKB">
        <authorList>
            <consortium name="RefSeq"/>
        </authorList>
    </citation>
    <scope>IDENTIFICATION</scope>
    <source>
        <tissue evidence="6">Tentacle</tissue>
    </source>
</reference>
<feature type="region of interest" description="Disordered" evidence="1">
    <location>
        <begin position="59"/>
        <end position="78"/>
    </location>
</feature>
<dbReference type="OrthoDB" id="26719at2759"/>
<dbReference type="RefSeq" id="XP_031573712.1">
    <property type="nucleotide sequence ID" value="XM_031717852.1"/>
</dbReference>
<dbReference type="Pfam" id="PF00754">
    <property type="entry name" value="F5_F8_type_C"/>
    <property type="match status" value="1"/>
</dbReference>
<dbReference type="PANTHER" id="PTHR24543">
    <property type="entry name" value="MULTICOPPER OXIDASE-RELATED"/>
    <property type="match status" value="1"/>
</dbReference>
<proteinExistence type="predicted"/>
<dbReference type="Proteomes" id="UP000515163">
    <property type="component" value="Unplaced"/>
</dbReference>
<dbReference type="InParanoid" id="A0A6P8J2A1"/>
<protein>
    <submittedName>
        <fullName evidence="6">Coadhesin-like</fullName>
    </submittedName>
</protein>
<keyword evidence="2" id="KW-0812">Transmembrane</keyword>
<evidence type="ECO:0000256" key="1">
    <source>
        <dbReference type="SAM" id="MobiDB-lite"/>
    </source>
</evidence>
<evidence type="ECO:0000259" key="4">
    <source>
        <dbReference type="PROSITE" id="PS50022"/>
    </source>
</evidence>
<feature type="domain" description="F5/8 type C" evidence="4">
    <location>
        <begin position="37"/>
        <end position="200"/>
    </location>
</feature>
<keyword evidence="2" id="KW-0472">Membrane</keyword>
<dbReference type="PROSITE" id="PS01285">
    <property type="entry name" value="FA58C_1"/>
    <property type="match status" value="1"/>
</dbReference>
<dbReference type="Gene3D" id="2.60.120.260">
    <property type="entry name" value="Galactose-binding domain-like"/>
    <property type="match status" value="1"/>
</dbReference>
<dbReference type="KEGG" id="aten:116307563"/>
<dbReference type="PROSITE" id="PS50022">
    <property type="entry name" value="FA58C_3"/>
    <property type="match status" value="1"/>
</dbReference>
<feature type="chain" id="PRO_5027551710" evidence="3">
    <location>
        <begin position="22"/>
        <end position="378"/>
    </location>
</feature>
<evidence type="ECO:0000256" key="3">
    <source>
        <dbReference type="SAM" id="SignalP"/>
    </source>
</evidence>
<dbReference type="InterPro" id="IPR008979">
    <property type="entry name" value="Galactose-bd-like_sf"/>
</dbReference>
<dbReference type="GeneID" id="116307563"/>
<organism evidence="5 6">
    <name type="scientific">Actinia tenebrosa</name>
    <name type="common">Australian red waratah sea anemone</name>
    <dbReference type="NCBI Taxonomy" id="6105"/>
    <lineage>
        <taxon>Eukaryota</taxon>
        <taxon>Metazoa</taxon>
        <taxon>Cnidaria</taxon>
        <taxon>Anthozoa</taxon>
        <taxon>Hexacorallia</taxon>
        <taxon>Actiniaria</taxon>
        <taxon>Actiniidae</taxon>
        <taxon>Actinia</taxon>
    </lineage>
</organism>
<keyword evidence="3" id="KW-0732">Signal</keyword>
<keyword evidence="2" id="KW-1133">Transmembrane helix</keyword>
<evidence type="ECO:0000256" key="2">
    <source>
        <dbReference type="SAM" id="Phobius"/>
    </source>
</evidence>
<dbReference type="CDD" id="cd00057">
    <property type="entry name" value="FA58C"/>
    <property type="match status" value="1"/>
</dbReference>
<feature type="signal peptide" evidence="3">
    <location>
        <begin position="1"/>
        <end position="21"/>
    </location>
</feature>
<dbReference type="FunFam" id="2.60.120.260:FF:000016">
    <property type="entry name" value="Contactin-associated protein-like 4 isoform 1"/>
    <property type="match status" value="1"/>
</dbReference>
<dbReference type="SMART" id="SM00231">
    <property type="entry name" value="FA58C"/>
    <property type="match status" value="1"/>
</dbReference>
<gene>
    <name evidence="6" type="primary">LOC116307563</name>
</gene>
<accession>A0A6P8J2A1</accession>